<evidence type="ECO:0000259" key="2">
    <source>
        <dbReference type="SMART" id="SM00360"/>
    </source>
</evidence>
<dbReference type="Proteomes" id="UP000532311">
    <property type="component" value="Unassembled WGS sequence"/>
</dbReference>
<feature type="compositionally biased region" description="Basic and acidic residues" evidence="1">
    <location>
        <begin position="474"/>
        <end position="501"/>
    </location>
</feature>
<dbReference type="SUPFAM" id="SSF54928">
    <property type="entry name" value="RNA-binding domain, RBD"/>
    <property type="match status" value="1"/>
</dbReference>
<organism evidence="3 4">
    <name type="scientific">Fusarium globosum</name>
    <dbReference type="NCBI Taxonomy" id="78864"/>
    <lineage>
        <taxon>Eukaryota</taxon>
        <taxon>Fungi</taxon>
        <taxon>Dikarya</taxon>
        <taxon>Ascomycota</taxon>
        <taxon>Pezizomycotina</taxon>
        <taxon>Sordariomycetes</taxon>
        <taxon>Hypocreomycetidae</taxon>
        <taxon>Hypocreales</taxon>
        <taxon>Nectriaceae</taxon>
        <taxon>Fusarium</taxon>
        <taxon>Fusarium fujikuroi species complex</taxon>
    </lineage>
</organism>
<dbReference type="SMART" id="SM00360">
    <property type="entry name" value="RRM"/>
    <property type="match status" value="1"/>
</dbReference>
<feature type="compositionally biased region" description="Pro residues" evidence="1">
    <location>
        <begin position="107"/>
        <end position="121"/>
    </location>
</feature>
<dbReference type="EMBL" id="JAAQPF010001124">
    <property type="protein sequence ID" value="KAF5693097.1"/>
    <property type="molecule type" value="Genomic_DNA"/>
</dbReference>
<comment type="caution">
    <text evidence="3">The sequence shown here is derived from an EMBL/GenBank/DDBJ whole genome shotgun (WGS) entry which is preliminary data.</text>
</comment>
<dbReference type="Gene3D" id="3.30.70.330">
    <property type="match status" value="1"/>
</dbReference>
<dbReference type="GO" id="GO:0003723">
    <property type="term" value="F:RNA binding"/>
    <property type="evidence" value="ECO:0007669"/>
    <property type="project" value="InterPro"/>
</dbReference>
<sequence>MPTLGNWNKRDMAAVAGEKVVYCGNIKFTVTKDQFAKALSDKGFGNCVVYWPPPKNPSYPHEGWCNVQFPDRDTATRARAELSGLHMGARPIKTGPVKSPNAGPKSAPTPAPKPTPKPLGPSPVDKVVQAMQSLSTQAPQGAVFPSAKDSSSLAALPYDALPPSSAASSSPVAPPNDNKADTPAASASPLSRDTPISAPPISQEMRGPAIDALASMELTEYPEEWYHDVMEPDSALSSYLEHMGKVEGLYEIIGLVARPIVSTSGPEPVYSTPVPSPAPKNTQFCRPWAYVVKGSGPHKTCKRIPLESVPQYQDVLNRDEPYKDTAHLFASSIRQHKLCSGVDLQPGQLLGRDPEERSPMSQSTTFVEPSELSTSSSSATCRAHMMQYSNPSIVGPGWGDHSHFRQWQLHGRVIKPDMVPNKTWDTTVGSSFKFVSGSDPSKTITINDVDPAKFFIFRDEEPRSVAVAMNRKTTASEKRPKPRKETPQDKINRHLGNSKDW</sequence>
<dbReference type="InterPro" id="IPR012677">
    <property type="entry name" value="Nucleotide-bd_a/b_plait_sf"/>
</dbReference>
<evidence type="ECO:0000256" key="1">
    <source>
        <dbReference type="SAM" id="MobiDB-lite"/>
    </source>
</evidence>
<dbReference type="CDD" id="cd00590">
    <property type="entry name" value="RRM_SF"/>
    <property type="match status" value="1"/>
</dbReference>
<dbReference type="InterPro" id="IPR000504">
    <property type="entry name" value="RRM_dom"/>
</dbReference>
<accession>A0A8H5XG58</accession>
<feature type="compositionally biased region" description="Low complexity" evidence="1">
    <location>
        <begin position="161"/>
        <end position="171"/>
    </location>
</feature>
<dbReference type="AlphaFoldDB" id="A0A8H5XG58"/>
<reference evidence="3 4" key="1">
    <citation type="submission" date="2020-05" db="EMBL/GenBank/DDBJ databases">
        <title>Identification and distribution of gene clusters putatively required for synthesis of sphingolipid metabolism inhibitors in phylogenetically diverse species of the filamentous fungus Fusarium.</title>
        <authorList>
            <person name="Kim H.-S."/>
            <person name="Busman M."/>
            <person name="Brown D.W."/>
            <person name="Divon H."/>
            <person name="Uhlig S."/>
            <person name="Proctor R.H."/>
        </authorList>
    </citation>
    <scope>NUCLEOTIDE SEQUENCE [LARGE SCALE GENOMIC DNA]</scope>
    <source>
        <strain evidence="3 4">NRRL 26131</strain>
    </source>
</reference>
<feature type="domain" description="RRM" evidence="2">
    <location>
        <begin position="20"/>
        <end position="95"/>
    </location>
</feature>
<feature type="region of interest" description="Disordered" evidence="1">
    <location>
        <begin position="161"/>
        <end position="203"/>
    </location>
</feature>
<evidence type="ECO:0000313" key="3">
    <source>
        <dbReference type="EMBL" id="KAF5693097.1"/>
    </source>
</evidence>
<name>A0A8H5XG58_9HYPO</name>
<feature type="region of interest" description="Disordered" evidence="1">
    <location>
        <begin position="351"/>
        <end position="373"/>
    </location>
</feature>
<gene>
    <name evidence="3" type="ORF">FGLOB1_14449</name>
</gene>
<proteinExistence type="predicted"/>
<keyword evidence="4" id="KW-1185">Reference proteome</keyword>
<dbReference type="InterPro" id="IPR035979">
    <property type="entry name" value="RBD_domain_sf"/>
</dbReference>
<feature type="region of interest" description="Disordered" evidence="1">
    <location>
        <begin position="465"/>
        <end position="501"/>
    </location>
</feature>
<feature type="region of interest" description="Disordered" evidence="1">
    <location>
        <begin position="83"/>
        <end position="124"/>
    </location>
</feature>
<evidence type="ECO:0000313" key="4">
    <source>
        <dbReference type="Proteomes" id="UP000532311"/>
    </source>
</evidence>
<protein>
    <recommendedName>
        <fullName evidence="2">RRM domain-containing protein</fullName>
    </recommendedName>
</protein>